<dbReference type="EMBL" id="JAUCGM010000173">
    <property type="protein sequence ID" value="MDM8562491.1"/>
    <property type="molecule type" value="Genomic_DNA"/>
</dbReference>
<accession>A0ABT7VS40</accession>
<dbReference type="PANTHER" id="PTHR32182">
    <property type="entry name" value="DNA REPLICATION AND REPAIR PROTEIN RECF"/>
    <property type="match status" value="1"/>
</dbReference>
<dbReference type="Proteomes" id="UP001171945">
    <property type="component" value="Unassembled WGS sequence"/>
</dbReference>
<dbReference type="InterPro" id="IPR014555">
    <property type="entry name" value="RecF-like"/>
</dbReference>
<gene>
    <name evidence="2" type="ORF">QUF54_03970</name>
</gene>
<evidence type="ECO:0000313" key="2">
    <source>
        <dbReference type="EMBL" id="MDM8562491.1"/>
    </source>
</evidence>
<proteinExistence type="predicted"/>
<dbReference type="InterPro" id="IPR027417">
    <property type="entry name" value="P-loop_NTPase"/>
</dbReference>
<organism evidence="2 3">
    <name type="scientific">Candidatus Marithioploca araucensis</name>
    <dbReference type="NCBI Taxonomy" id="70273"/>
    <lineage>
        <taxon>Bacteria</taxon>
        <taxon>Pseudomonadati</taxon>
        <taxon>Pseudomonadota</taxon>
        <taxon>Gammaproteobacteria</taxon>
        <taxon>Thiotrichales</taxon>
        <taxon>Thiotrichaceae</taxon>
        <taxon>Candidatus Marithioploca</taxon>
    </lineage>
</organism>
<name>A0ABT7VS40_9GAMM</name>
<comment type="caution">
    <text evidence="2">The sequence shown here is derived from an EMBL/GenBank/DDBJ whole genome shotgun (WGS) entry which is preliminary data.</text>
</comment>
<evidence type="ECO:0000313" key="3">
    <source>
        <dbReference type="Proteomes" id="UP001171945"/>
    </source>
</evidence>
<dbReference type="Gene3D" id="3.40.50.300">
    <property type="entry name" value="P-loop containing nucleotide triphosphate hydrolases"/>
    <property type="match status" value="1"/>
</dbReference>
<protein>
    <submittedName>
        <fullName evidence="2">AAA family ATPase</fullName>
    </submittedName>
</protein>
<dbReference type="PIRSF" id="PIRSF029347">
    <property type="entry name" value="RecF"/>
    <property type="match status" value="1"/>
</dbReference>
<feature type="domain" description="ATPase AAA-type core" evidence="1">
    <location>
        <begin position="23"/>
        <end position="312"/>
    </location>
</feature>
<dbReference type="SUPFAM" id="SSF52540">
    <property type="entry name" value="P-loop containing nucleoside triphosphate hydrolases"/>
    <property type="match status" value="1"/>
</dbReference>
<keyword evidence="3" id="KW-1185">Reference proteome</keyword>
<dbReference type="PANTHER" id="PTHR32182:SF22">
    <property type="entry name" value="ATP-DEPENDENT ENDONUCLEASE, OLD FAMILY-RELATED"/>
    <property type="match status" value="1"/>
</dbReference>
<sequence>MLKKLELFGFKSIRKMELELKPINVLIGANGAGKSNLIEIFHLLKSLQNNSLQLHIGKAGGANCLLHYGASVTNEIYACLSINTDKGSIKYHNRLTATVGDTLIFTDESLLGLINDKSTQIEQSLGAGHKETLLNTAEYQNDLMAKAVRKQIENYQVFHFHDTSDTAQLRANCDIENNHALMSDGSNLAAILYKLREVKRPYYDRIVKTIRLIAPFFKDFVLKPEINPNYIQLRWQDRNSDYEFRAHQLSDGTLRTMVLITLLLQPETDLPALIVLDEPEIGLHPYAINIIASLIHTVQTQIILATQSCTFLDHFEPEQVIIVEQEQGLSSFKRLDSASLSEWLEEYTLSELWEKNVTGGYPSR</sequence>
<reference evidence="2" key="1">
    <citation type="submission" date="2023-06" db="EMBL/GenBank/DDBJ databases">
        <title>Uncultivated large filamentous bacteria from sulfidic sediments reveal new species and different genomic features in energy metabolism and defense.</title>
        <authorList>
            <person name="Fonseca A."/>
        </authorList>
    </citation>
    <scope>NUCLEOTIDE SEQUENCE</scope>
    <source>
        <strain evidence="2">HSG4</strain>
    </source>
</reference>
<evidence type="ECO:0000259" key="1">
    <source>
        <dbReference type="Pfam" id="PF13304"/>
    </source>
</evidence>
<dbReference type="InterPro" id="IPR003959">
    <property type="entry name" value="ATPase_AAA_core"/>
</dbReference>
<dbReference type="Pfam" id="PF13304">
    <property type="entry name" value="AAA_21"/>
    <property type="match status" value="1"/>
</dbReference>